<dbReference type="Pfam" id="PF00743">
    <property type="entry name" value="FMO-like"/>
    <property type="match status" value="1"/>
</dbReference>
<keyword evidence="4" id="KW-0560">Oxidoreductase</keyword>
<evidence type="ECO:0008006" key="8">
    <source>
        <dbReference type="Google" id="ProtNLM"/>
    </source>
</evidence>
<comment type="similarity">
    <text evidence="1">Belongs to the FAD-binding monooxygenase family.</text>
</comment>
<evidence type="ECO:0000313" key="7">
    <source>
        <dbReference type="Proteomes" id="UP001583186"/>
    </source>
</evidence>
<keyword evidence="7" id="KW-1185">Reference proteome</keyword>
<dbReference type="Gene3D" id="3.50.50.60">
    <property type="entry name" value="FAD/NAD(P)-binding domain"/>
    <property type="match status" value="2"/>
</dbReference>
<keyword evidence="2" id="KW-0285">Flavoprotein</keyword>
<gene>
    <name evidence="6" type="ORF">Sste5346_002170</name>
</gene>
<evidence type="ECO:0000256" key="2">
    <source>
        <dbReference type="ARBA" id="ARBA00022630"/>
    </source>
</evidence>
<reference evidence="6 7" key="1">
    <citation type="journal article" date="2024" name="IMA Fungus">
        <title>IMA Genome - F19 : A genome assembly and annotation guide to empower mycologists, including annotated draft genome sequences of Ceratocystis pirilliformis, Diaporthe australafricana, Fusarium ophioides, Paecilomyces lecythidis, and Sporothrix stenoceras.</title>
        <authorList>
            <person name="Aylward J."/>
            <person name="Wilson A.M."/>
            <person name="Visagie C.M."/>
            <person name="Spraker J."/>
            <person name="Barnes I."/>
            <person name="Buitendag C."/>
            <person name="Ceriani C."/>
            <person name="Del Mar Angel L."/>
            <person name="du Plessis D."/>
            <person name="Fuchs T."/>
            <person name="Gasser K."/>
            <person name="Kramer D."/>
            <person name="Li W."/>
            <person name="Munsamy K."/>
            <person name="Piso A."/>
            <person name="Price J.L."/>
            <person name="Sonnekus B."/>
            <person name="Thomas C."/>
            <person name="van der Nest A."/>
            <person name="van Dijk A."/>
            <person name="van Heerden A."/>
            <person name="van Vuuren N."/>
            <person name="Yilmaz N."/>
            <person name="Duong T.A."/>
            <person name="van der Merwe N.A."/>
            <person name="Wingfield M.J."/>
            <person name="Wingfield B.D."/>
        </authorList>
    </citation>
    <scope>NUCLEOTIDE SEQUENCE [LARGE SCALE GENOMIC DNA]</scope>
    <source>
        <strain evidence="6 7">CMW 5346</strain>
    </source>
</reference>
<protein>
    <recommendedName>
        <fullName evidence="8">Cyclohexanone monooxygenase</fullName>
    </recommendedName>
</protein>
<dbReference type="InterPro" id="IPR051209">
    <property type="entry name" value="FAD-bind_Monooxygenase_sf"/>
</dbReference>
<organism evidence="6 7">
    <name type="scientific">Sporothrix stenoceras</name>
    <dbReference type="NCBI Taxonomy" id="5173"/>
    <lineage>
        <taxon>Eukaryota</taxon>
        <taxon>Fungi</taxon>
        <taxon>Dikarya</taxon>
        <taxon>Ascomycota</taxon>
        <taxon>Pezizomycotina</taxon>
        <taxon>Sordariomycetes</taxon>
        <taxon>Sordariomycetidae</taxon>
        <taxon>Ophiostomatales</taxon>
        <taxon>Ophiostomataceae</taxon>
        <taxon>Sporothrix</taxon>
    </lineage>
</organism>
<accession>A0ABR3ZK54</accession>
<feature type="region of interest" description="Disordered" evidence="5">
    <location>
        <begin position="1"/>
        <end position="34"/>
    </location>
</feature>
<dbReference type="PANTHER" id="PTHR42877">
    <property type="entry name" value="L-ORNITHINE N(5)-MONOOXYGENASE-RELATED"/>
    <property type="match status" value="1"/>
</dbReference>
<evidence type="ECO:0000256" key="4">
    <source>
        <dbReference type="ARBA" id="ARBA00023002"/>
    </source>
</evidence>
<feature type="compositionally biased region" description="Low complexity" evidence="5">
    <location>
        <begin position="11"/>
        <end position="31"/>
    </location>
</feature>
<dbReference type="InterPro" id="IPR020946">
    <property type="entry name" value="Flavin_mOase-like"/>
</dbReference>
<proteinExistence type="inferred from homology"/>
<name>A0ABR3ZK54_9PEZI</name>
<keyword evidence="3" id="KW-0274">FAD</keyword>
<dbReference type="PANTHER" id="PTHR42877:SF8">
    <property type="entry name" value="MONOOXYGENASE"/>
    <property type="match status" value="1"/>
</dbReference>
<dbReference type="InterPro" id="IPR036188">
    <property type="entry name" value="FAD/NAD-bd_sf"/>
</dbReference>
<dbReference type="SUPFAM" id="SSF51905">
    <property type="entry name" value="FAD/NAD(P)-binding domain"/>
    <property type="match status" value="1"/>
</dbReference>
<evidence type="ECO:0000256" key="1">
    <source>
        <dbReference type="ARBA" id="ARBA00010139"/>
    </source>
</evidence>
<comment type="caution">
    <text evidence="6">The sequence shown here is derived from an EMBL/GenBank/DDBJ whole genome shotgun (WGS) entry which is preliminary data.</text>
</comment>
<evidence type="ECO:0000256" key="3">
    <source>
        <dbReference type="ARBA" id="ARBA00022827"/>
    </source>
</evidence>
<dbReference type="Proteomes" id="UP001583186">
    <property type="component" value="Unassembled WGS sequence"/>
</dbReference>
<evidence type="ECO:0000313" key="6">
    <source>
        <dbReference type="EMBL" id="KAL1901103.1"/>
    </source>
</evidence>
<sequence>MAGETNRHRVNGTTNGAANGTANGTNGTNGTSGEARNYVIPDRGHSDPDKIRVICVGAGFSGVCLAFKLQQTVKNYELICYEKNDKVGGTWYENKYPGCACDIPAPVYSYSFEPNLSWTSYYASAQEIEQYILNFVTKYDLTKYIQLSSRVVSATWDDDKGEYEVEIETPSGLIKDRCHVLINAAGVLNKWKWPAIPGLHGFAGPLLHSAHWDDNVDYKGKRVAVLGTGSSAIQIIPSLQPEVSHLTAFMRSPTWISPAVATDFIDNIAGESEPDAGLLGTKKEEERSVKTAFAKHQLTKEQIAKFENDPDFYLAFRKRIESQLNSATDVFTAGSAMNDGARAMMKQVMEERIGNGPGHEELKKRLIPDWAPGCRRLTPGDGYLETLTQPNVTPVFNEIVCIDATGLTTDDGMHHEVDIIACATGFDVAFVPGFELKGRNGVRIQDEWRDEPICYLGLSAPQFPNYFTSLGPRGPWGNGPLIPAIESCCDYFRQAIIKIQEDQIKSLEVKLTPTAQFNDHVDEWMKRSVWKAGCRSWYKMGTVDGKAWLWCGGTLSYLKTIKQPRYEDYLIEYKSDNMWA</sequence>
<dbReference type="EMBL" id="JAWCUI010000008">
    <property type="protein sequence ID" value="KAL1901103.1"/>
    <property type="molecule type" value="Genomic_DNA"/>
</dbReference>
<evidence type="ECO:0000256" key="5">
    <source>
        <dbReference type="SAM" id="MobiDB-lite"/>
    </source>
</evidence>